<evidence type="ECO:0000313" key="2">
    <source>
        <dbReference type="EMBL" id="MBG9378026.1"/>
    </source>
</evidence>
<dbReference type="Pfam" id="PF10988">
    <property type="entry name" value="DUF2807"/>
    <property type="match status" value="1"/>
</dbReference>
<proteinExistence type="predicted"/>
<dbReference type="InterPro" id="IPR021255">
    <property type="entry name" value="DUF2807"/>
</dbReference>
<dbReference type="AlphaFoldDB" id="A0A931GZ47"/>
<protein>
    <submittedName>
        <fullName evidence="2">DUF2807 domain-containing protein</fullName>
    </submittedName>
</protein>
<dbReference type="RefSeq" id="WP_196992083.1">
    <property type="nucleotide sequence ID" value="NZ_JADWYR010000002.1"/>
</dbReference>
<dbReference type="Proteomes" id="UP000628448">
    <property type="component" value="Unassembled WGS sequence"/>
</dbReference>
<evidence type="ECO:0000259" key="1">
    <source>
        <dbReference type="Pfam" id="PF10988"/>
    </source>
</evidence>
<dbReference type="PANTHER" id="PTHR39200:SF1">
    <property type="entry name" value="AUTO-TRANSPORTER ADHESIN HEAD GIN DOMAIN-CONTAINING PROTEIN-RELATED"/>
    <property type="match status" value="1"/>
</dbReference>
<feature type="domain" description="Putative auto-transporter adhesin head GIN" evidence="1">
    <location>
        <begin position="41"/>
        <end position="203"/>
    </location>
</feature>
<keyword evidence="3" id="KW-1185">Reference proteome</keyword>
<name>A0A931GZ47_9BACT</name>
<dbReference type="EMBL" id="JADWYR010000002">
    <property type="protein sequence ID" value="MBG9378026.1"/>
    <property type="molecule type" value="Genomic_DNA"/>
</dbReference>
<accession>A0A931GZ47</accession>
<organism evidence="2 3">
    <name type="scientific">Panacibacter microcysteis</name>
    <dbReference type="NCBI Taxonomy" id="2793269"/>
    <lineage>
        <taxon>Bacteria</taxon>
        <taxon>Pseudomonadati</taxon>
        <taxon>Bacteroidota</taxon>
        <taxon>Chitinophagia</taxon>
        <taxon>Chitinophagales</taxon>
        <taxon>Chitinophagaceae</taxon>
        <taxon>Panacibacter</taxon>
    </lineage>
</organism>
<dbReference type="PROSITE" id="PS51257">
    <property type="entry name" value="PROKAR_LIPOPROTEIN"/>
    <property type="match status" value="1"/>
</dbReference>
<dbReference type="PANTHER" id="PTHR39200">
    <property type="entry name" value="HYPOTHETICAL EXPORTED PROTEIN"/>
    <property type="match status" value="1"/>
</dbReference>
<gene>
    <name evidence="2" type="ORF">I5907_17435</name>
</gene>
<dbReference type="Gene3D" id="2.160.20.120">
    <property type="match status" value="1"/>
</dbReference>
<comment type="caution">
    <text evidence="2">The sequence shown here is derived from an EMBL/GenBank/DDBJ whole genome shotgun (WGS) entry which is preliminary data.</text>
</comment>
<reference evidence="2" key="1">
    <citation type="submission" date="2020-11" db="EMBL/GenBank/DDBJ databases">
        <title>Bacterial whole genome sequence for Panacibacter sp. DH6.</title>
        <authorList>
            <person name="Le V."/>
            <person name="Ko S."/>
            <person name="Ahn C.-Y."/>
            <person name="Oh H.-M."/>
        </authorList>
    </citation>
    <scope>NUCLEOTIDE SEQUENCE</scope>
    <source>
        <strain evidence="2">DH6</strain>
    </source>
</reference>
<sequence>MKSTFYALLITAAVTSLCSCSKDRITGSGNVKTEDRQLTGFTKVSTQGSTNVFITQGTSFKVSVKAYENLVPYLETEVVNGTLEVHYKDNTNVKNDNAEVYVTMPSLAGTFISGSAGIAVEGIFSGTQLNASISGSGNIDFANGTYDNLDYQSSGSGNLGAFGLTAKHAAIAISGSGNASITATESLDVHISGSGTVYYKGNPEEVNSEISGSGKLISQ</sequence>
<evidence type="ECO:0000313" key="3">
    <source>
        <dbReference type="Proteomes" id="UP000628448"/>
    </source>
</evidence>